<keyword evidence="3" id="KW-1185">Reference proteome</keyword>
<feature type="compositionally biased region" description="Basic and acidic residues" evidence="1">
    <location>
        <begin position="286"/>
        <end position="302"/>
    </location>
</feature>
<dbReference type="Proteomes" id="UP000030651">
    <property type="component" value="Unassembled WGS sequence"/>
</dbReference>
<dbReference type="OrthoDB" id="5401902at2759"/>
<feature type="region of interest" description="Disordered" evidence="1">
    <location>
        <begin position="904"/>
        <end position="937"/>
    </location>
</feature>
<dbReference type="OMA" id="QKDEGFQ"/>
<name>W3X0Q8_PESFW</name>
<dbReference type="HOGENOM" id="CLU_010344_1_0_1"/>
<sequence length="1027" mass="113619">MMTRKELIRRFYSRLQSWQHRDVAVRKHGMAEIKKFLKNHPGCAQVWVDSVPEAHLTEEATMSLQLPRFLQSQLDTQAYFANAVRPSEQVCVTLRFAAAHLSTSQGCSFPTLFRGVENDDNQRSFCVFAYLDIEMASRKYSIAELMELKGANVSSVLLDKLNGNTDIRDVVRRNSTTKPHRPKRADDGTLSSSTDSEEQIVFKGKRLNRHPINNLDGETQWSYRGRNASERNSNEPIAAPTGLDAQQNEGFQRFFKAVVSPTHVRVTAGGRIVPNTRGTTSPSAKWDSERAGHESDSSDLTKKVNQSETVATHSISDQQPTPATVIPPMMLQPMAHPIYAGISPMYAPMPVFPMANGMPMPYGLPQSQLQSGSDVSSTPGLPFRSEKQDESQSRMANPVTDQEDQKTKPGPIKISPPEQFDQNRPYFLNGNVYYPGSGPLPVQGQPTPITPYFSGVPVHPSVTRIASTGQPSPMLPMSSPYGLMSPGFVPHVGAEVTNTPQSDAKSVATPRVTTTKTHMTSIKPSQITNSQLTTLRSQLKYFEDQLQYNKHQIDERATQDQVQSLRKTIESFEETYKRQIKFEQSMRSEDETIETTTGLTQGPPPVQVRTPSTPGFNKNFPIGTSHMDAARSTEQLHSQTMIDQLRQKSYADRRLRVGINCSRNTDTSEALGALEAHLIKSKKTSLPTRAAMAPIFEPKSETPSVQDPSDFTSVTDATLAVQSPWEQPKIPTPYLVGQLPVGMSVATARPSDYTYLRELSDEEKRARHVYWGGISVKGSGLPKFDGKDFYPPSPVKSLENSILTTRPDTTRRTEKSEDPFNMGQAMDISRTAKSTRKISHAVPIINPETMARENVDVTPKAGTNAGMRGNMDAEKLRKAVREKPQSSPTKTSMATVNEGMQAFNVRRGLDRSSKGSSNDLWQSMMKKGPTNGPATISSVSSMTANGYLPQFAGHAAASLSPAITNANNSLCNLPGMKADNDNATQQPKMEKMGENRPPTNHDEIIADLHKRVFREAEQRGLLNSTWH</sequence>
<feature type="compositionally biased region" description="Basic and acidic residues" evidence="1">
    <location>
        <begin position="988"/>
        <end position="1000"/>
    </location>
</feature>
<feature type="region of interest" description="Disordered" evidence="1">
    <location>
        <begin position="977"/>
        <end position="1000"/>
    </location>
</feature>
<dbReference type="KEGG" id="pfy:PFICI_08810"/>
<proteinExistence type="predicted"/>
<dbReference type="GeneID" id="19273823"/>
<protein>
    <submittedName>
        <fullName evidence="2">Uncharacterized protein</fullName>
    </submittedName>
</protein>
<dbReference type="InParanoid" id="W3X0Q8"/>
<feature type="region of interest" description="Disordered" evidence="1">
    <location>
        <begin position="169"/>
        <end position="206"/>
    </location>
</feature>
<feature type="compositionally biased region" description="Polar residues" evidence="1">
    <location>
        <begin position="303"/>
        <end position="322"/>
    </location>
</feature>
<feature type="region of interest" description="Disordered" evidence="1">
    <location>
        <begin position="272"/>
        <end position="324"/>
    </location>
</feature>
<dbReference type="AlphaFoldDB" id="W3X0Q8"/>
<evidence type="ECO:0000256" key="1">
    <source>
        <dbReference type="SAM" id="MobiDB-lite"/>
    </source>
</evidence>
<organism evidence="2 3">
    <name type="scientific">Pestalotiopsis fici (strain W106-1 / CGMCC3.15140)</name>
    <dbReference type="NCBI Taxonomy" id="1229662"/>
    <lineage>
        <taxon>Eukaryota</taxon>
        <taxon>Fungi</taxon>
        <taxon>Dikarya</taxon>
        <taxon>Ascomycota</taxon>
        <taxon>Pezizomycotina</taxon>
        <taxon>Sordariomycetes</taxon>
        <taxon>Xylariomycetidae</taxon>
        <taxon>Amphisphaeriales</taxon>
        <taxon>Sporocadaceae</taxon>
        <taxon>Pestalotiopsis</taxon>
    </lineage>
</organism>
<dbReference type="EMBL" id="KI912114">
    <property type="protein sequence ID" value="ETS78957.1"/>
    <property type="molecule type" value="Genomic_DNA"/>
</dbReference>
<feature type="region of interest" description="Disordered" evidence="1">
    <location>
        <begin position="586"/>
        <end position="612"/>
    </location>
</feature>
<feature type="region of interest" description="Disordered" evidence="1">
    <location>
        <begin position="497"/>
        <end position="519"/>
    </location>
</feature>
<dbReference type="eggNOG" id="ENOG502SVYW">
    <property type="taxonomic scope" value="Eukaryota"/>
</dbReference>
<feature type="compositionally biased region" description="Polar residues" evidence="1">
    <location>
        <begin position="365"/>
        <end position="379"/>
    </location>
</feature>
<feature type="region of interest" description="Disordered" evidence="1">
    <location>
        <begin position="363"/>
        <end position="420"/>
    </location>
</feature>
<evidence type="ECO:0000313" key="2">
    <source>
        <dbReference type="EMBL" id="ETS78957.1"/>
    </source>
</evidence>
<evidence type="ECO:0000313" key="3">
    <source>
        <dbReference type="Proteomes" id="UP000030651"/>
    </source>
</evidence>
<reference evidence="3" key="1">
    <citation type="journal article" date="2015" name="BMC Genomics">
        <title>Genomic and transcriptomic analysis of the endophytic fungus Pestalotiopsis fici reveals its lifestyle and high potential for synthesis of natural products.</title>
        <authorList>
            <person name="Wang X."/>
            <person name="Zhang X."/>
            <person name="Liu L."/>
            <person name="Xiang M."/>
            <person name="Wang W."/>
            <person name="Sun X."/>
            <person name="Che Y."/>
            <person name="Guo L."/>
            <person name="Liu G."/>
            <person name="Guo L."/>
            <person name="Wang C."/>
            <person name="Yin W.B."/>
            <person name="Stadler M."/>
            <person name="Zhang X."/>
            <person name="Liu X."/>
        </authorList>
    </citation>
    <scope>NUCLEOTIDE SEQUENCE [LARGE SCALE GENOMIC DNA]</scope>
    <source>
        <strain evidence="3">W106-1 / CGMCC3.15140</strain>
    </source>
</reference>
<accession>W3X0Q8</accession>
<gene>
    <name evidence="2" type="ORF">PFICI_08810</name>
</gene>
<dbReference type="RefSeq" id="XP_007835582.1">
    <property type="nucleotide sequence ID" value="XM_007837391.1"/>
</dbReference>
<dbReference type="STRING" id="1229662.W3X0Q8"/>